<dbReference type="Gene3D" id="1.20.1260.20">
    <property type="entry name" value="PPE superfamily"/>
    <property type="match status" value="1"/>
</dbReference>
<feature type="region of interest" description="Disordered" evidence="1">
    <location>
        <begin position="178"/>
        <end position="216"/>
    </location>
</feature>
<gene>
    <name evidence="2" type="ORF">C5E45_17770</name>
</gene>
<evidence type="ECO:0000256" key="1">
    <source>
        <dbReference type="SAM" id="MobiDB-lite"/>
    </source>
</evidence>
<organism evidence="2 3">
    <name type="scientific">Nocardia nova</name>
    <dbReference type="NCBI Taxonomy" id="37330"/>
    <lineage>
        <taxon>Bacteria</taxon>
        <taxon>Bacillati</taxon>
        <taxon>Actinomycetota</taxon>
        <taxon>Actinomycetes</taxon>
        <taxon>Mycobacteriales</taxon>
        <taxon>Nocardiaceae</taxon>
        <taxon>Nocardia</taxon>
    </lineage>
</organism>
<dbReference type="RefSeq" id="WP_104375937.1">
    <property type="nucleotide sequence ID" value="NZ_PSZC01000011.1"/>
</dbReference>
<feature type="compositionally biased region" description="Low complexity" evidence="1">
    <location>
        <begin position="509"/>
        <end position="527"/>
    </location>
</feature>
<feature type="region of interest" description="Disordered" evidence="1">
    <location>
        <begin position="250"/>
        <end position="432"/>
    </location>
</feature>
<protein>
    <submittedName>
        <fullName evidence="2">Uncharacterized protein</fullName>
    </submittedName>
</protein>
<proteinExistence type="predicted"/>
<reference evidence="2 3" key="1">
    <citation type="submission" date="2018-02" db="EMBL/GenBank/DDBJ databases">
        <title>8 Nocardia nova and 1 Nocardia cyriacigeorgica strain used for evolution to TMP-SMX.</title>
        <authorList>
            <person name="Mehta H."/>
            <person name="Weng J."/>
            <person name="Shamoo Y."/>
        </authorList>
    </citation>
    <scope>NUCLEOTIDE SEQUENCE [LARGE SCALE GENOMIC DNA]</scope>
    <source>
        <strain evidence="2 3">MDA3139</strain>
    </source>
</reference>
<feature type="compositionally biased region" description="Gly residues" evidence="1">
    <location>
        <begin position="329"/>
        <end position="362"/>
    </location>
</feature>
<evidence type="ECO:0000313" key="3">
    <source>
        <dbReference type="Proteomes" id="UP000239874"/>
    </source>
</evidence>
<feature type="region of interest" description="Disordered" evidence="1">
    <location>
        <begin position="1"/>
        <end position="21"/>
    </location>
</feature>
<name>A0A2S6APA6_9NOCA</name>
<dbReference type="EMBL" id="PSZC01000011">
    <property type="protein sequence ID" value="PPJ37058.1"/>
    <property type="molecule type" value="Genomic_DNA"/>
</dbReference>
<feature type="compositionally biased region" description="Basic and acidic residues" evidence="1">
    <location>
        <begin position="201"/>
        <end position="216"/>
    </location>
</feature>
<feature type="region of interest" description="Disordered" evidence="1">
    <location>
        <begin position="446"/>
        <end position="608"/>
    </location>
</feature>
<dbReference type="OrthoDB" id="4565990at2"/>
<feature type="compositionally biased region" description="Low complexity" evidence="1">
    <location>
        <begin position="456"/>
        <end position="467"/>
    </location>
</feature>
<evidence type="ECO:0000313" key="2">
    <source>
        <dbReference type="EMBL" id="PPJ37058.1"/>
    </source>
</evidence>
<dbReference type="Proteomes" id="UP000239874">
    <property type="component" value="Unassembled WGS sequence"/>
</dbReference>
<dbReference type="AlphaFoldDB" id="A0A2S6APA6"/>
<dbReference type="InterPro" id="IPR038332">
    <property type="entry name" value="PPE_sf"/>
</dbReference>
<comment type="caution">
    <text evidence="2">The sequence shown here is derived from an EMBL/GenBank/DDBJ whole genome shotgun (WGS) entry which is preliminary data.</text>
</comment>
<feature type="compositionally biased region" description="Acidic residues" evidence="1">
    <location>
        <begin position="575"/>
        <end position="585"/>
    </location>
</feature>
<accession>A0A2S6APA6</accession>
<feature type="compositionally biased region" description="Low complexity" evidence="1">
    <location>
        <begin position="250"/>
        <end position="270"/>
    </location>
</feature>
<feature type="compositionally biased region" description="Basic and acidic residues" evidence="1">
    <location>
        <begin position="409"/>
        <end position="421"/>
    </location>
</feature>
<feature type="compositionally biased region" description="Polar residues" evidence="1">
    <location>
        <begin position="283"/>
        <end position="297"/>
    </location>
</feature>
<sequence length="608" mass="61737">MSGDHDPQPGPAADPPKSIFGQIQDAAIQASIQPFTQKITDAQRRIQQGDSRLSELGAGVDPAYTSTDDHFEGMSHQQLYEAVHGIGGLDPKGLQTMRQTWFECASELENLSSFTLMLGMNNIFGHGLWKGAAADAAQAASERYARVANQIGQVFESVAGRMDGAAWAAEAVRKAVQPPPGSVNLTPSGENPGQALLPRLPDPKDTDQADQARERARQDAIRALNSIYTPVIPPAGANVPSYLDVSKATAGDGTSASAGVTNNGTNPGGVQDSSIAAPDAGTGPQQTVDQPAEQSGNPSAAASPAGLNVPQGLLPGGGADSAATTAAGVGPGGDLAVPGGGASSGLSGSGPGSLGPQHGGAGSARAPQPGFSVSGGLAAEAQSQLGTRGDTAAQGRSRTGSMPHAPHAQRKDKEEDREHLMPDFLKGVQPEWTEGLETPVGVIGADSIADFDGDNYPGSATSASAYSPSPPYIPTDRTSRSSMYDDDGFAEPNPPATPRHATPPVTAWQPDSGSSSSSNQPDAQSDQTASNDASEATAGHGDAVAETVRATSAFQPGPAAQHDSSPAVSPTPGGEEPEQVADDAEPVYIDLSGTGPIMDNEPGEAPPR</sequence>